<dbReference type="InterPro" id="IPR013083">
    <property type="entry name" value="Znf_RING/FYVE/PHD"/>
</dbReference>
<proteinExistence type="predicted"/>
<evidence type="ECO:0000256" key="2">
    <source>
        <dbReference type="ARBA" id="ARBA00022771"/>
    </source>
</evidence>
<dbReference type="Pfam" id="PF04500">
    <property type="entry name" value="FLYWCH"/>
    <property type="match status" value="1"/>
</dbReference>
<feature type="domain" description="RING-type" evidence="6">
    <location>
        <begin position="642"/>
        <end position="679"/>
    </location>
</feature>
<evidence type="ECO:0000256" key="3">
    <source>
        <dbReference type="ARBA" id="ARBA00022833"/>
    </source>
</evidence>
<reference evidence="7 8" key="1">
    <citation type="submission" date="2023-01" db="EMBL/GenBank/DDBJ databases">
        <authorList>
            <person name="Whitehead M."/>
        </authorList>
    </citation>
    <scope>NUCLEOTIDE SEQUENCE [LARGE SCALE GENOMIC DNA]</scope>
</reference>
<keyword evidence="2 4" id="KW-0863">Zinc-finger</keyword>
<evidence type="ECO:0000256" key="5">
    <source>
        <dbReference type="SAM" id="MobiDB-lite"/>
    </source>
</evidence>
<keyword evidence="8" id="KW-1185">Reference proteome</keyword>
<protein>
    <recommendedName>
        <fullName evidence="6">RING-type domain-containing protein</fullName>
    </recommendedName>
</protein>
<evidence type="ECO:0000313" key="8">
    <source>
        <dbReference type="Proteomes" id="UP001160148"/>
    </source>
</evidence>
<evidence type="ECO:0000256" key="4">
    <source>
        <dbReference type="PROSITE-ProRule" id="PRU00175"/>
    </source>
</evidence>
<sequence>MEYENYFYVKNGSKRNNIIYYKCKEAATYMCRGSMKITADNNVHLVRNHNHAPDPSIKAMNNFKKSLKQRSINEVTSLNAIYEDEARRNPESATKYTWKSAESYMRWSRRRSLPTVPGTLRELADQFQYGLLERYQSCGEVIYKGCVEDTSGNNSIVFASKSLILKALEMEVTEMHVDATFRVIPSTPKSYQLLIMHVMVNNHSIPIVYALMERKTSQAYDTVLNFIKVNLLPEFRPTIILTDFETALREMLIRHFPSATAHGCWFHSNQAVWRKMRKLGYLNLVNTNGYASKVLKMIMVLPLLPARKIEEGFVEVKRYAARNSINVRRLFNYYERYWIQNVGVDLLSVHKKKFRTNNNIESFHSKLRQIFQVSHPNIWSFIANLCKINDNYLIKLEQIGNGLVISRCSRSKYLANDKKIKSASRQLRQGSINILTFLLRCSYTVETYEERMRLLTLNELVENEGGEDPPHEEQPNIIDEIIVEENNDDEENDDEMQNYDEVQNDNEMQNDDEVQNDNEQNDEMQNDNEQNYDEVHNIVEIPIEREYLNVIEINIFNKLMYVFNLDVIEENEDNVDVINVDNGNLEPENVNDWDERDFWIPEDFELVRWQENYGNEENLDDIPYVQVNHNLQVNLQDEETICVVCRDGTRTHAPVPCGHKVLCEYCANQLVNDRCPICNGQCNSIIRIWQ</sequence>
<dbReference type="InterPro" id="IPR001841">
    <property type="entry name" value="Znf_RING"/>
</dbReference>
<evidence type="ECO:0000256" key="1">
    <source>
        <dbReference type="ARBA" id="ARBA00022723"/>
    </source>
</evidence>
<comment type="caution">
    <text evidence="7">The sequence shown here is derived from an EMBL/GenBank/DDBJ whole genome shotgun (WGS) entry which is preliminary data.</text>
</comment>
<dbReference type="Gene3D" id="2.20.25.240">
    <property type="match status" value="1"/>
</dbReference>
<organism evidence="7 8">
    <name type="scientific">Macrosiphum euphorbiae</name>
    <name type="common">potato aphid</name>
    <dbReference type="NCBI Taxonomy" id="13131"/>
    <lineage>
        <taxon>Eukaryota</taxon>
        <taxon>Metazoa</taxon>
        <taxon>Ecdysozoa</taxon>
        <taxon>Arthropoda</taxon>
        <taxon>Hexapoda</taxon>
        <taxon>Insecta</taxon>
        <taxon>Pterygota</taxon>
        <taxon>Neoptera</taxon>
        <taxon>Paraneoptera</taxon>
        <taxon>Hemiptera</taxon>
        <taxon>Sternorrhyncha</taxon>
        <taxon>Aphidomorpha</taxon>
        <taxon>Aphidoidea</taxon>
        <taxon>Aphididae</taxon>
        <taxon>Macrosiphini</taxon>
        <taxon>Macrosiphum</taxon>
    </lineage>
</organism>
<dbReference type="Gene3D" id="3.30.40.10">
    <property type="entry name" value="Zinc/RING finger domain, C3HC4 (zinc finger)"/>
    <property type="match status" value="1"/>
</dbReference>
<keyword evidence="1" id="KW-0479">Metal-binding</keyword>
<keyword evidence="3" id="KW-0862">Zinc</keyword>
<dbReference type="GO" id="GO:0008270">
    <property type="term" value="F:zinc ion binding"/>
    <property type="evidence" value="ECO:0007669"/>
    <property type="project" value="UniProtKB-KW"/>
</dbReference>
<feature type="region of interest" description="Disordered" evidence="5">
    <location>
        <begin position="505"/>
        <end position="530"/>
    </location>
</feature>
<evidence type="ECO:0000259" key="6">
    <source>
        <dbReference type="PROSITE" id="PS50089"/>
    </source>
</evidence>
<dbReference type="Pfam" id="PF13920">
    <property type="entry name" value="zf-C3HC4_3"/>
    <property type="match status" value="1"/>
</dbReference>
<dbReference type="InterPro" id="IPR018289">
    <property type="entry name" value="MULE_transposase_dom"/>
</dbReference>
<dbReference type="Pfam" id="PF10551">
    <property type="entry name" value="MULE"/>
    <property type="match status" value="1"/>
</dbReference>
<dbReference type="SUPFAM" id="SSF57850">
    <property type="entry name" value="RING/U-box"/>
    <property type="match status" value="1"/>
</dbReference>
<dbReference type="PROSITE" id="PS50089">
    <property type="entry name" value="ZF_RING_2"/>
    <property type="match status" value="1"/>
</dbReference>
<dbReference type="PANTHER" id="PTHR47160">
    <property type="entry name" value="PUTATIVE-RELATED"/>
    <property type="match status" value="1"/>
</dbReference>
<name>A0AAV0WGF3_9HEMI</name>
<dbReference type="PANTHER" id="PTHR47160:SF8">
    <property type="entry name" value="MULE TRANSPOSASE DOMAIN-CONTAINING PROTEIN"/>
    <property type="match status" value="1"/>
</dbReference>
<dbReference type="EMBL" id="CARXXK010000002">
    <property type="protein sequence ID" value="CAI6354903.1"/>
    <property type="molecule type" value="Genomic_DNA"/>
</dbReference>
<gene>
    <name evidence="7" type="ORF">MEUPH1_LOCUS10828</name>
</gene>
<dbReference type="Proteomes" id="UP001160148">
    <property type="component" value="Unassembled WGS sequence"/>
</dbReference>
<dbReference type="AlphaFoldDB" id="A0AAV0WGF3"/>
<evidence type="ECO:0000313" key="7">
    <source>
        <dbReference type="EMBL" id="CAI6354903.1"/>
    </source>
</evidence>
<accession>A0AAV0WGF3</accession>
<dbReference type="InterPro" id="IPR007588">
    <property type="entry name" value="Znf_FLYWCH"/>
</dbReference>